<keyword evidence="2" id="KW-0436">Ligase</keyword>
<evidence type="ECO:0000259" key="4">
    <source>
        <dbReference type="Pfam" id="PF13193"/>
    </source>
</evidence>
<proteinExistence type="inferred from homology"/>
<evidence type="ECO:0000313" key="5">
    <source>
        <dbReference type="EMBL" id="PWN17991.1"/>
    </source>
</evidence>
<dbReference type="InterPro" id="IPR045851">
    <property type="entry name" value="AMP-bd_C_sf"/>
</dbReference>
<dbReference type="GO" id="GO:0016405">
    <property type="term" value="F:CoA-ligase activity"/>
    <property type="evidence" value="ECO:0007669"/>
    <property type="project" value="TreeGrafter"/>
</dbReference>
<dbReference type="PROSITE" id="PS00455">
    <property type="entry name" value="AMP_BINDING"/>
    <property type="match status" value="1"/>
</dbReference>
<dbReference type="OrthoDB" id="6509636at2759"/>
<dbReference type="SUPFAM" id="SSF56801">
    <property type="entry name" value="Acetyl-CoA synthetase-like"/>
    <property type="match status" value="1"/>
</dbReference>
<dbReference type="EMBL" id="KZ819339">
    <property type="protein sequence ID" value="PWN17991.1"/>
    <property type="molecule type" value="Genomic_DNA"/>
</dbReference>
<organism evidence="5 6">
    <name type="scientific">Pseudomicrostroma glucosiphilum</name>
    <dbReference type="NCBI Taxonomy" id="1684307"/>
    <lineage>
        <taxon>Eukaryota</taxon>
        <taxon>Fungi</taxon>
        <taxon>Dikarya</taxon>
        <taxon>Basidiomycota</taxon>
        <taxon>Ustilaginomycotina</taxon>
        <taxon>Exobasidiomycetes</taxon>
        <taxon>Microstromatales</taxon>
        <taxon>Microstromatales incertae sedis</taxon>
        <taxon>Pseudomicrostroma</taxon>
    </lineage>
</organism>
<gene>
    <name evidence="5" type="ORF">BCV69DRAFT_285588</name>
</gene>
<reference evidence="5 6" key="1">
    <citation type="journal article" date="2018" name="Mol. Biol. Evol.">
        <title>Broad Genomic Sampling Reveals a Smut Pathogenic Ancestry of the Fungal Clade Ustilaginomycotina.</title>
        <authorList>
            <person name="Kijpornyongpan T."/>
            <person name="Mondo S.J."/>
            <person name="Barry K."/>
            <person name="Sandor L."/>
            <person name="Lee J."/>
            <person name="Lipzen A."/>
            <person name="Pangilinan J."/>
            <person name="LaButti K."/>
            <person name="Hainaut M."/>
            <person name="Henrissat B."/>
            <person name="Grigoriev I.V."/>
            <person name="Spatafora J.W."/>
            <person name="Aime M.C."/>
        </authorList>
    </citation>
    <scope>NUCLEOTIDE SEQUENCE [LARGE SCALE GENOMIC DNA]</scope>
    <source>
        <strain evidence="5 6">MCA 4718</strain>
    </source>
</reference>
<evidence type="ECO:0000256" key="2">
    <source>
        <dbReference type="ARBA" id="ARBA00022598"/>
    </source>
</evidence>
<dbReference type="STRING" id="1684307.A0A316U0D8"/>
<dbReference type="GeneID" id="37015173"/>
<name>A0A316U0D8_9BASI</name>
<dbReference type="InterPro" id="IPR042099">
    <property type="entry name" value="ANL_N_sf"/>
</dbReference>
<dbReference type="PANTHER" id="PTHR24096">
    <property type="entry name" value="LONG-CHAIN-FATTY-ACID--COA LIGASE"/>
    <property type="match status" value="1"/>
</dbReference>
<sequence length="591" mass="64324">MSVPANPPTGPQILESPHAALPGKVPRGLNLATFVQSNPSNVPSSKIAFVSALDPSHKLTRAELFQSGHELAWSLRNVAKLQKRDRVAIFTSNNLWYPVLVHANLLAGLVSVTLNPAYTAEELAHPLADAKPKVIFTTTDLVGTVRESAKHAGWKGEIFVVDREEGKGSETHVNQLMTKAKGQSFKAEWIEEPEKEDAFIGYSSGTSGKPKGVQLTHANHIQLCKMMIPGRHGDLSPDDVGLALLPFQHIFALFHSLIFDLWFGVTVIVVPRFSLKECLGYIQKFKVTKVEVVPPIVLLLAKDRLVDEYDLSSLKWLISGAAPLSADLSDQVEKRLNTSAKGGKLTIVQGYGLTETAPSLTAGAVADYHEHKGSIGVLFPNIQARLVDPDTGLDVAFEIDANTSEGASKKRSKPGELWVRGPSIMKGYLNRPDATAEAIDKEGYFHTGDIAIVEDGKHLYIVDRLKELIKYKGFQVAPATLESLLLSHPKVADCAVIPLHSKEQATELPLAFIVPSPSSSGSSQSASELAKEVQEWVAGRVANHMKLRGGVRVREEIPKSPSGKILRRVLRDEIKKELEEGEKGAAPKAKL</sequence>
<evidence type="ECO:0000313" key="6">
    <source>
        <dbReference type="Proteomes" id="UP000245942"/>
    </source>
</evidence>
<dbReference type="CDD" id="cd05911">
    <property type="entry name" value="Firefly_Luc_like"/>
    <property type="match status" value="1"/>
</dbReference>
<dbReference type="Pfam" id="PF00501">
    <property type="entry name" value="AMP-binding"/>
    <property type="match status" value="1"/>
</dbReference>
<comment type="similarity">
    <text evidence="1">Belongs to the ATP-dependent AMP-binding enzyme family.</text>
</comment>
<dbReference type="PANTHER" id="PTHR24096:SF149">
    <property type="entry name" value="AMP-BINDING DOMAIN-CONTAINING PROTEIN-RELATED"/>
    <property type="match status" value="1"/>
</dbReference>
<dbReference type="AlphaFoldDB" id="A0A316U0D8"/>
<evidence type="ECO:0000259" key="3">
    <source>
        <dbReference type="Pfam" id="PF00501"/>
    </source>
</evidence>
<dbReference type="Gene3D" id="3.30.300.30">
    <property type="match status" value="1"/>
</dbReference>
<protein>
    <submittedName>
        <fullName evidence="5">Acetyl-CoA synthetase-like protein</fullName>
    </submittedName>
</protein>
<dbReference type="Gene3D" id="3.40.50.12780">
    <property type="entry name" value="N-terminal domain of ligase-like"/>
    <property type="match status" value="1"/>
</dbReference>
<accession>A0A316U0D8</accession>
<dbReference type="Proteomes" id="UP000245942">
    <property type="component" value="Unassembled WGS sequence"/>
</dbReference>
<dbReference type="InterPro" id="IPR020845">
    <property type="entry name" value="AMP-binding_CS"/>
</dbReference>
<keyword evidence="6" id="KW-1185">Reference proteome</keyword>
<feature type="domain" description="AMP-dependent synthetase/ligase" evidence="3">
    <location>
        <begin position="43"/>
        <end position="429"/>
    </location>
</feature>
<feature type="domain" description="AMP-binding enzyme C-terminal" evidence="4">
    <location>
        <begin position="481"/>
        <end position="564"/>
    </location>
</feature>
<dbReference type="Pfam" id="PF13193">
    <property type="entry name" value="AMP-binding_C"/>
    <property type="match status" value="1"/>
</dbReference>
<dbReference type="InterPro" id="IPR000873">
    <property type="entry name" value="AMP-dep_synth/lig_dom"/>
</dbReference>
<dbReference type="InterPro" id="IPR025110">
    <property type="entry name" value="AMP-bd_C"/>
</dbReference>
<dbReference type="RefSeq" id="XP_025345151.1">
    <property type="nucleotide sequence ID" value="XM_025493439.1"/>
</dbReference>
<evidence type="ECO:0000256" key="1">
    <source>
        <dbReference type="ARBA" id="ARBA00006432"/>
    </source>
</evidence>